<dbReference type="EMBL" id="JBHFAB010000012">
    <property type="protein sequence ID" value="MFC1418491.1"/>
    <property type="molecule type" value="Genomic_DNA"/>
</dbReference>
<sequence length="73" mass="7171">MADIAATAPPQPPVQPLPVDASTLLQLQGRACIACGTTAGPLTAAGHVYTGTPQGGRLGWAVVACPEHLGGAV</sequence>
<protein>
    <recommendedName>
        <fullName evidence="3">HNH endonuclease</fullName>
    </recommendedName>
</protein>
<comment type="caution">
    <text evidence="1">The sequence shown here is derived from an EMBL/GenBank/DDBJ whole genome shotgun (WGS) entry which is preliminary data.</text>
</comment>
<dbReference type="Proteomes" id="UP001592531">
    <property type="component" value="Unassembled WGS sequence"/>
</dbReference>
<keyword evidence="2" id="KW-1185">Reference proteome</keyword>
<name>A0ABV6VY59_9ACTN</name>
<evidence type="ECO:0000313" key="1">
    <source>
        <dbReference type="EMBL" id="MFC1418491.1"/>
    </source>
</evidence>
<organism evidence="1 2">
    <name type="scientific">Streptacidiphilus cavernicola</name>
    <dbReference type="NCBI Taxonomy" id="3342716"/>
    <lineage>
        <taxon>Bacteria</taxon>
        <taxon>Bacillati</taxon>
        <taxon>Actinomycetota</taxon>
        <taxon>Actinomycetes</taxon>
        <taxon>Kitasatosporales</taxon>
        <taxon>Streptomycetaceae</taxon>
        <taxon>Streptacidiphilus</taxon>
    </lineage>
</organism>
<accession>A0ABV6VY59</accession>
<gene>
    <name evidence="1" type="ORF">ACEZDE_17885</name>
</gene>
<evidence type="ECO:0008006" key="3">
    <source>
        <dbReference type="Google" id="ProtNLM"/>
    </source>
</evidence>
<dbReference type="RefSeq" id="WP_380537285.1">
    <property type="nucleotide sequence ID" value="NZ_JBHFAB010000012.1"/>
</dbReference>
<proteinExistence type="predicted"/>
<evidence type="ECO:0000313" key="2">
    <source>
        <dbReference type="Proteomes" id="UP001592531"/>
    </source>
</evidence>
<reference evidence="1 2" key="1">
    <citation type="submission" date="2024-09" db="EMBL/GenBank/DDBJ databases">
        <authorList>
            <person name="Lee S.D."/>
        </authorList>
    </citation>
    <scope>NUCLEOTIDE SEQUENCE [LARGE SCALE GENOMIC DNA]</scope>
    <source>
        <strain evidence="1 2">N8-3</strain>
    </source>
</reference>